<keyword evidence="7" id="KW-1015">Disulfide bond</keyword>
<dbReference type="OrthoDB" id="5597713at2759"/>
<protein>
    <recommendedName>
        <fullName evidence="9">trypsin</fullName>
        <ecNumber evidence="9">3.4.21.4</ecNumber>
    </recommendedName>
</protein>
<evidence type="ECO:0000313" key="11">
    <source>
        <dbReference type="EMBL" id="KAF5903108.1"/>
    </source>
</evidence>
<keyword evidence="12" id="KW-1185">Reference proteome</keyword>
<organism evidence="11 12">
    <name type="scientific">Clarias magur</name>
    <name type="common">Asian catfish</name>
    <name type="synonym">Macropteronotus magur</name>
    <dbReference type="NCBI Taxonomy" id="1594786"/>
    <lineage>
        <taxon>Eukaryota</taxon>
        <taxon>Metazoa</taxon>
        <taxon>Chordata</taxon>
        <taxon>Craniata</taxon>
        <taxon>Vertebrata</taxon>
        <taxon>Euteleostomi</taxon>
        <taxon>Actinopterygii</taxon>
        <taxon>Neopterygii</taxon>
        <taxon>Teleostei</taxon>
        <taxon>Ostariophysi</taxon>
        <taxon>Siluriformes</taxon>
        <taxon>Clariidae</taxon>
        <taxon>Clarias</taxon>
    </lineage>
</organism>
<dbReference type="InterPro" id="IPR009003">
    <property type="entry name" value="Peptidase_S1_PA"/>
</dbReference>
<dbReference type="GO" id="GO:0006508">
    <property type="term" value="P:proteolysis"/>
    <property type="evidence" value="ECO:0007669"/>
    <property type="project" value="UniProtKB-KW"/>
</dbReference>
<keyword evidence="2" id="KW-0645">Protease</keyword>
<evidence type="ECO:0000256" key="4">
    <source>
        <dbReference type="ARBA" id="ARBA00022801"/>
    </source>
</evidence>
<comment type="caution">
    <text evidence="11">The sequence shown here is derived from an EMBL/GenBank/DDBJ whole genome shotgun (WGS) entry which is preliminary data.</text>
</comment>
<evidence type="ECO:0000313" key="12">
    <source>
        <dbReference type="Proteomes" id="UP000727407"/>
    </source>
</evidence>
<evidence type="ECO:0000256" key="5">
    <source>
        <dbReference type="ARBA" id="ARBA00022825"/>
    </source>
</evidence>
<dbReference type="PANTHER" id="PTHR24271">
    <property type="entry name" value="KALLIKREIN-RELATED"/>
    <property type="match status" value="1"/>
</dbReference>
<dbReference type="InterPro" id="IPR043504">
    <property type="entry name" value="Peptidase_S1_PA_chymotrypsin"/>
</dbReference>
<dbReference type="FunFam" id="2.40.10.10:FF:000005">
    <property type="entry name" value="Serine protease 37"/>
    <property type="match status" value="1"/>
</dbReference>
<dbReference type="Gene3D" id="2.40.10.10">
    <property type="entry name" value="Trypsin-like serine proteases"/>
    <property type="match status" value="2"/>
</dbReference>
<keyword evidence="5" id="KW-0720">Serine protease</keyword>
<dbReference type="CDD" id="cd00190">
    <property type="entry name" value="Tryp_SPc"/>
    <property type="match status" value="2"/>
</dbReference>
<dbReference type="GO" id="GO:0004252">
    <property type="term" value="F:serine-type endopeptidase activity"/>
    <property type="evidence" value="ECO:0007669"/>
    <property type="project" value="UniProtKB-EC"/>
</dbReference>
<comment type="catalytic activity">
    <reaction evidence="8">
        <text>Preferential cleavage: Arg-|-Xaa, Lys-|-Xaa.</text>
        <dbReference type="EC" id="3.4.21.4"/>
    </reaction>
</comment>
<keyword evidence="6" id="KW-0865">Zymogen</keyword>
<dbReference type="InterPro" id="IPR018114">
    <property type="entry name" value="TRYPSIN_HIS"/>
</dbReference>
<feature type="domain" description="Peptidase S1" evidence="10">
    <location>
        <begin position="295"/>
        <end position="477"/>
    </location>
</feature>
<dbReference type="FunFam" id="2.40.10.10:FF:000120">
    <property type="entry name" value="Putative serine protease"/>
    <property type="match status" value="1"/>
</dbReference>
<proteinExistence type="predicted"/>
<reference evidence="11" key="1">
    <citation type="submission" date="2020-07" db="EMBL/GenBank/DDBJ databases">
        <title>Clarias magur genome sequencing, assembly and annotation.</title>
        <authorList>
            <person name="Kushwaha B."/>
            <person name="Kumar R."/>
            <person name="Das P."/>
            <person name="Joshi C.G."/>
            <person name="Kumar D."/>
            <person name="Nagpure N.S."/>
            <person name="Pandey M."/>
            <person name="Agarwal S."/>
            <person name="Srivastava S."/>
            <person name="Singh M."/>
            <person name="Sahoo L."/>
            <person name="Jayasankar P."/>
            <person name="Meher P.K."/>
            <person name="Koringa P.G."/>
            <person name="Iquebal M.A."/>
            <person name="Das S.P."/>
            <person name="Bit A."/>
            <person name="Patnaik S."/>
            <person name="Patel N."/>
            <person name="Shah T.M."/>
            <person name="Hinsu A."/>
            <person name="Jena J.K."/>
        </authorList>
    </citation>
    <scope>NUCLEOTIDE SEQUENCE</scope>
    <source>
        <strain evidence="11">CIFAMagur01</strain>
        <tissue evidence="11">Testis</tissue>
    </source>
</reference>
<evidence type="ECO:0000256" key="1">
    <source>
        <dbReference type="ARBA" id="ARBA00004239"/>
    </source>
</evidence>
<dbReference type="InterPro" id="IPR001254">
    <property type="entry name" value="Trypsin_dom"/>
</dbReference>
<dbReference type="InterPro" id="IPR001314">
    <property type="entry name" value="Peptidase_S1A"/>
</dbReference>
<dbReference type="SUPFAM" id="SSF50494">
    <property type="entry name" value="Trypsin-like serine proteases"/>
    <property type="match status" value="2"/>
</dbReference>
<dbReference type="Proteomes" id="UP000727407">
    <property type="component" value="Unassembled WGS sequence"/>
</dbReference>
<dbReference type="GO" id="GO:0005576">
    <property type="term" value="C:extracellular region"/>
    <property type="evidence" value="ECO:0007669"/>
    <property type="project" value="UniProtKB-SubCell"/>
</dbReference>
<evidence type="ECO:0000256" key="3">
    <source>
        <dbReference type="ARBA" id="ARBA00022729"/>
    </source>
</evidence>
<keyword evidence="4" id="KW-0378">Hydrolase</keyword>
<dbReference type="PANTHER" id="PTHR24271:SF80">
    <property type="entry name" value="GRANZYME 3, TANDEM DUPLICATE 1-RELATED"/>
    <property type="match status" value="1"/>
</dbReference>
<name>A0A8J4XCW3_CLAMG</name>
<dbReference type="Pfam" id="PF00089">
    <property type="entry name" value="Trypsin"/>
    <property type="match status" value="2"/>
</dbReference>
<sequence>GDSGSPLICGTKPQGLAAYTPNNCLDPQYPEGDAIPWWCKANVPSPGGGMESRIIGGNEAKPHSRPYMVSVQINKKHVCGGMLIKNNYVLTAAHCVKNTEYNGKHKLEVLLGAHNISQKETQQQRIQVQKYIKHPCYKENGRLNDIMLLKLKSKAKESKAVKPIGLPKQNENISDQEKCSIAGWGRTHQNSAVSSVLREVTLKIQNNNECERLWQQYFDTDNMICTATDGRKAFCQGDSGGPLICGKKLQGLAAYTHPENCLNHEYPEVCRDMAVVAYRFSNNKKKPQGGMEGHIIGGNEVNPPHSRPYMVSVQFNSRMCGGMLIRNDYVLTAAHCIKNTVIPGQDKLEVLLGAHNINDNEPEQQRIQVQKYIKHPCYKENGFLNDIMLLKLKSKAKQNKAVKLIDLPTQNENIADQENCSIAGWGWTKKNSTPSSVLREVTLKIQNNTECERLWQQHFDTDHMICTAFDGIKAFCQ</sequence>
<evidence type="ECO:0000256" key="6">
    <source>
        <dbReference type="ARBA" id="ARBA00023145"/>
    </source>
</evidence>
<dbReference type="EMBL" id="QNUK01000079">
    <property type="protein sequence ID" value="KAF5903108.1"/>
    <property type="molecule type" value="Genomic_DNA"/>
</dbReference>
<gene>
    <name evidence="11" type="primary">gzm3.3</name>
    <name evidence="11" type="ORF">DAT39_007187</name>
</gene>
<comment type="subcellular location">
    <subcellularLocation>
        <location evidence="1">Secreted</location>
        <location evidence="1">Extracellular space</location>
    </subcellularLocation>
</comment>
<feature type="domain" description="Peptidase S1" evidence="10">
    <location>
        <begin position="54"/>
        <end position="280"/>
    </location>
</feature>
<dbReference type="AlphaFoldDB" id="A0A8J4XCW3"/>
<evidence type="ECO:0000256" key="7">
    <source>
        <dbReference type="ARBA" id="ARBA00023157"/>
    </source>
</evidence>
<evidence type="ECO:0000256" key="2">
    <source>
        <dbReference type="ARBA" id="ARBA00022670"/>
    </source>
</evidence>
<evidence type="ECO:0000256" key="8">
    <source>
        <dbReference type="ARBA" id="ARBA00036320"/>
    </source>
</evidence>
<feature type="non-terminal residue" evidence="11">
    <location>
        <position position="1"/>
    </location>
</feature>
<feature type="non-terminal residue" evidence="11">
    <location>
        <position position="477"/>
    </location>
</feature>
<dbReference type="SMART" id="SM00020">
    <property type="entry name" value="Tryp_SPc"/>
    <property type="match status" value="2"/>
</dbReference>
<accession>A0A8J4XCW3</accession>
<evidence type="ECO:0000259" key="10">
    <source>
        <dbReference type="PROSITE" id="PS50240"/>
    </source>
</evidence>
<dbReference type="PROSITE" id="PS00134">
    <property type="entry name" value="TRYPSIN_HIS"/>
    <property type="match status" value="2"/>
</dbReference>
<keyword evidence="3" id="KW-0732">Signal</keyword>
<dbReference type="PRINTS" id="PR00722">
    <property type="entry name" value="CHYMOTRYPSIN"/>
</dbReference>
<dbReference type="EC" id="3.4.21.4" evidence="9"/>
<evidence type="ECO:0000256" key="9">
    <source>
        <dbReference type="ARBA" id="ARBA00038868"/>
    </source>
</evidence>
<dbReference type="PROSITE" id="PS50240">
    <property type="entry name" value="TRYPSIN_DOM"/>
    <property type="match status" value="2"/>
</dbReference>